<dbReference type="AlphaFoldDB" id="A0A2S5DRE9"/>
<comment type="caution">
    <text evidence="1">The sequence shown here is derived from an EMBL/GenBank/DDBJ whole genome shotgun (WGS) entry which is preliminary data.</text>
</comment>
<dbReference type="Proteomes" id="UP000238655">
    <property type="component" value="Chromosome 1"/>
</dbReference>
<dbReference type="InterPro" id="IPR019276">
    <property type="entry name" value="DUF2303"/>
</dbReference>
<reference evidence="1 2" key="1">
    <citation type="submission" date="2018-01" db="EMBL/GenBank/DDBJ databases">
        <title>Successful Treatment of Persistent Burkholderia cepacia Bacteremia with Ceftazidime-Avibactam.</title>
        <authorList>
            <person name="Tamma P."/>
            <person name="Fan Y."/>
            <person name="Bergman Y."/>
            <person name="Sick-Samuels A."/>
            <person name="Hsu A."/>
            <person name="Timp W."/>
            <person name="Simner P."/>
        </authorList>
    </citation>
    <scope>NUCLEOTIDE SEQUENCE [LARGE SCALE GENOMIC DNA]</scope>
    <source>
        <strain evidence="1 2">170816</strain>
    </source>
</reference>
<evidence type="ECO:0000313" key="2">
    <source>
        <dbReference type="Proteomes" id="UP000238655"/>
    </source>
</evidence>
<dbReference type="RefSeq" id="WP_089460784.1">
    <property type="nucleotide sequence ID" value="NZ_CM009575.1"/>
</dbReference>
<name>A0A2S5DRE9_9BURK</name>
<accession>A0A2S5DRE9</accession>
<protein>
    <submittedName>
        <fullName evidence="1">DUF2303 domain-containing protein</fullName>
    </submittedName>
</protein>
<proteinExistence type="predicted"/>
<dbReference type="EMBL" id="PQVP01000002">
    <property type="protein sequence ID" value="POZ81671.1"/>
    <property type="molecule type" value="Genomic_DNA"/>
</dbReference>
<sequence length="274" mass="30369">MFDHDAPDISAALNAGTALADPKKSPLADGRPFVVVPAGYEVRTLDERDEVPHRPIGIVKLRDAASFIAYFNRQKTGNSMIYASLDPAHILGVIDDHFPASDALDNGGANWREYRVQFAVPASREWKTWTAKDRKPTTQLEFAELIEDNLPDIVSPSGSDMLSIALNFEASKGGNFVSATRLQDGSVDFVWREDVNATGNKVKMPTEIALEIPVFENGAKYPLAARLKYRVKDGGLTIWYELIRPHKVLEDAFRAIWSDIEAQTETKILLGSPE</sequence>
<dbReference type="Pfam" id="PF10065">
    <property type="entry name" value="DUF2303"/>
    <property type="match status" value="1"/>
</dbReference>
<evidence type="ECO:0000313" key="1">
    <source>
        <dbReference type="EMBL" id="POZ81671.1"/>
    </source>
</evidence>
<gene>
    <name evidence="1" type="ORF">C3743_15240</name>
</gene>
<organism evidence="1 2">
    <name type="scientific">Burkholderia contaminans</name>
    <dbReference type="NCBI Taxonomy" id="488447"/>
    <lineage>
        <taxon>Bacteria</taxon>
        <taxon>Pseudomonadati</taxon>
        <taxon>Pseudomonadota</taxon>
        <taxon>Betaproteobacteria</taxon>
        <taxon>Burkholderiales</taxon>
        <taxon>Burkholderiaceae</taxon>
        <taxon>Burkholderia</taxon>
        <taxon>Burkholderia cepacia complex</taxon>
    </lineage>
</organism>